<gene>
    <name evidence="4" type="ORF">RF55_16082</name>
</gene>
<organism evidence="4 5">
    <name type="scientific">Lasius niger</name>
    <name type="common">Black garden ant</name>
    <dbReference type="NCBI Taxonomy" id="67767"/>
    <lineage>
        <taxon>Eukaryota</taxon>
        <taxon>Metazoa</taxon>
        <taxon>Ecdysozoa</taxon>
        <taxon>Arthropoda</taxon>
        <taxon>Hexapoda</taxon>
        <taxon>Insecta</taxon>
        <taxon>Pterygota</taxon>
        <taxon>Neoptera</taxon>
        <taxon>Endopterygota</taxon>
        <taxon>Hymenoptera</taxon>
        <taxon>Apocrita</taxon>
        <taxon>Aculeata</taxon>
        <taxon>Formicoidea</taxon>
        <taxon>Formicidae</taxon>
        <taxon>Formicinae</taxon>
        <taxon>Lasius</taxon>
        <taxon>Lasius</taxon>
    </lineage>
</organism>
<dbReference type="Pfam" id="PF14604">
    <property type="entry name" value="SH3_9"/>
    <property type="match status" value="1"/>
</dbReference>
<keyword evidence="5" id="KW-1185">Reference proteome</keyword>
<dbReference type="InterPro" id="IPR036028">
    <property type="entry name" value="SH3-like_dom_sf"/>
</dbReference>
<dbReference type="STRING" id="67767.A0A0J7K4Z6"/>
<evidence type="ECO:0000256" key="1">
    <source>
        <dbReference type="ARBA" id="ARBA00022443"/>
    </source>
</evidence>
<dbReference type="OrthoDB" id="443981at2759"/>
<reference evidence="4 5" key="1">
    <citation type="submission" date="2015-04" db="EMBL/GenBank/DDBJ databases">
        <title>Lasius niger genome sequencing.</title>
        <authorList>
            <person name="Konorov E.A."/>
            <person name="Nikitin M.A."/>
            <person name="Kirill M.V."/>
            <person name="Chang P."/>
        </authorList>
    </citation>
    <scope>NUCLEOTIDE SEQUENCE [LARGE SCALE GENOMIC DNA]</scope>
    <source>
        <tissue evidence="4">Whole</tissue>
    </source>
</reference>
<dbReference type="PaxDb" id="67767-A0A0J7K4Z6"/>
<dbReference type="Proteomes" id="UP000036403">
    <property type="component" value="Unassembled WGS sequence"/>
</dbReference>
<dbReference type="Gene3D" id="2.30.30.40">
    <property type="entry name" value="SH3 Domains"/>
    <property type="match status" value="1"/>
</dbReference>
<keyword evidence="1 2" id="KW-0728">SH3 domain</keyword>
<comment type="caution">
    <text evidence="4">The sequence shown here is derived from an EMBL/GenBank/DDBJ whole genome shotgun (WGS) entry which is preliminary data.</text>
</comment>
<sequence length="107" mass="11833">MEFVPKTLADLHVDSGLSDHMNGGNFSLHGKTHFTDTPHTARRHSGGLAVSITVPYSLFLSLSHADVYENDTITLTQKIDENWYEGSLDGRTGYFPVTYVQVVVPLP</sequence>
<evidence type="ECO:0000313" key="5">
    <source>
        <dbReference type="Proteomes" id="UP000036403"/>
    </source>
</evidence>
<dbReference type="AlphaFoldDB" id="A0A0J7K4Z6"/>
<dbReference type="InterPro" id="IPR001452">
    <property type="entry name" value="SH3_domain"/>
</dbReference>
<evidence type="ECO:0000259" key="3">
    <source>
        <dbReference type="PROSITE" id="PS50002"/>
    </source>
</evidence>
<dbReference type="EMBL" id="LBMM01013948">
    <property type="protein sequence ID" value="KMQ85402.1"/>
    <property type="molecule type" value="Genomic_DNA"/>
</dbReference>
<dbReference type="PROSITE" id="PS50002">
    <property type="entry name" value="SH3"/>
    <property type="match status" value="1"/>
</dbReference>
<proteinExistence type="predicted"/>
<evidence type="ECO:0000256" key="2">
    <source>
        <dbReference type="PROSITE-ProRule" id="PRU00192"/>
    </source>
</evidence>
<dbReference type="SUPFAM" id="SSF50044">
    <property type="entry name" value="SH3-domain"/>
    <property type="match status" value="1"/>
</dbReference>
<feature type="domain" description="SH3" evidence="3">
    <location>
        <begin position="25"/>
        <end position="105"/>
    </location>
</feature>
<name>A0A0J7K4Z6_LASNI</name>
<evidence type="ECO:0000313" key="4">
    <source>
        <dbReference type="EMBL" id="KMQ85402.1"/>
    </source>
</evidence>
<protein>
    <submittedName>
        <fullName evidence="4">Endophilin-a-like isoform 1 protein</fullName>
    </submittedName>
</protein>
<accession>A0A0J7K4Z6</accession>